<feature type="region of interest" description="Disordered" evidence="1">
    <location>
        <begin position="111"/>
        <end position="159"/>
    </location>
</feature>
<dbReference type="GeneID" id="103715383"/>
<feature type="region of interest" description="Disordered" evidence="1">
    <location>
        <begin position="237"/>
        <end position="280"/>
    </location>
</feature>
<dbReference type="PANTHER" id="PTHR33431:SF3">
    <property type="entry name" value="ENABLED-LIKE PROTEIN (DUF1635)"/>
    <property type="match status" value="1"/>
</dbReference>
<dbReference type="AlphaFoldDB" id="A0A8B7CL36"/>
<dbReference type="InterPro" id="IPR012862">
    <property type="entry name" value="DUF1635"/>
</dbReference>
<proteinExistence type="predicted"/>
<keyword evidence="2" id="KW-1185">Reference proteome</keyword>
<feature type="region of interest" description="Disordered" evidence="1">
    <location>
        <begin position="1"/>
        <end position="21"/>
    </location>
</feature>
<dbReference type="RefSeq" id="XP_008801215.2">
    <property type="nucleotide sequence ID" value="XM_008802993.4"/>
</dbReference>
<dbReference type="KEGG" id="pda:103715383"/>
<sequence length="280" mass="29915">MDDLRHHHQQPAPPPPLAASTSAAAPWAFLWEPSQTQEASGITAEELKQALLRTTLELESTRIAAQEELRRMEAQALHLTHLLEIATRERDEARHQCHALLLLLMDHNHHLASNPNPNPNPAAQMDEGSNVAAGAGGLSSSSEGGGEEERSNGTSPGGMAAVEAEIEAVARRRGLPEKGRLLEAVMAAGPLLQTLLLAGPLPQWRHPPPALQTFEIPPVSISLLSTNNANTGDMTTVAFGGGRSPPPSPPSLPNSWSSSPETESNSSGVSKFQRIRSFRL</sequence>
<dbReference type="OrthoDB" id="784654at2759"/>
<gene>
    <name evidence="3" type="primary">LOC103715383</name>
</gene>
<protein>
    <submittedName>
        <fullName evidence="3">Uncharacterized protein LOC103715383 isoform X1</fullName>
    </submittedName>
</protein>
<feature type="compositionally biased region" description="Low complexity" evidence="1">
    <location>
        <begin position="128"/>
        <end position="142"/>
    </location>
</feature>
<feature type="compositionally biased region" description="Low complexity" evidence="1">
    <location>
        <begin position="253"/>
        <end position="267"/>
    </location>
</feature>
<reference evidence="3" key="1">
    <citation type="submission" date="2025-08" db="UniProtKB">
        <authorList>
            <consortium name="RefSeq"/>
        </authorList>
    </citation>
    <scope>IDENTIFICATION</scope>
    <source>
        <tissue evidence="3">Young leaves</tissue>
    </source>
</reference>
<evidence type="ECO:0000256" key="1">
    <source>
        <dbReference type="SAM" id="MobiDB-lite"/>
    </source>
</evidence>
<evidence type="ECO:0000313" key="3">
    <source>
        <dbReference type="RefSeq" id="XP_008801215.2"/>
    </source>
</evidence>
<dbReference type="PANTHER" id="PTHR33431">
    <property type="entry name" value="ENABLED-LIKE PROTEIN (DUF1635)"/>
    <property type="match status" value="1"/>
</dbReference>
<dbReference type="Pfam" id="PF07795">
    <property type="entry name" value="DUF1635"/>
    <property type="match status" value="1"/>
</dbReference>
<accession>A0A8B7CL36</accession>
<name>A0A8B7CL36_PHODC</name>
<evidence type="ECO:0000313" key="2">
    <source>
        <dbReference type="Proteomes" id="UP000228380"/>
    </source>
</evidence>
<dbReference type="Proteomes" id="UP000228380">
    <property type="component" value="Unplaced"/>
</dbReference>
<organism evidence="2 3">
    <name type="scientific">Phoenix dactylifera</name>
    <name type="common">Date palm</name>
    <dbReference type="NCBI Taxonomy" id="42345"/>
    <lineage>
        <taxon>Eukaryota</taxon>
        <taxon>Viridiplantae</taxon>
        <taxon>Streptophyta</taxon>
        <taxon>Embryophyta</taxon>
        <taxon>Tracheophyta</taxon>
        <taxon>Spermatophyta</taxon>
        <taxon>Magnoliopsida</taxon>
        <taxon>Liliopsida</taxon>
        <taxon>Arecaceae</taxon>
        <taxon>Coryphoideae</taxon>
        <taxon>Phoeniceae</taxon>
        <taxon>Phoenix</taxon>
    </lineage>
</organism>